<reference evidence="2 3" key="1">
    <citation type="submission" date="2016-06" db="EMBL/GenBank/DDBJ databases">
        <title>Genome sequencing of Cryobacterium arcticum PAMC 27867.</title>
        <authorList>
            <person name="Lee J."/>
            <person name="Kim O.-S."/>
        </authorList>
    </citation>
    <scope>NUCLEOTIDE SEQUENCE [LARGE SCALE GENOMIC DNA]</scope>
    <source>
        <strain evidence="2 3">PAMC 27867</strain>
    </source>
</reference>
<dbReference type="KEGG" id="cart:PA27867_3703"/>
<dbReference type="EMBL" id="CP016282">
    <property type="protein sequence ID" value="ANP74620.1"/>
    <property type="molecule type" value="Genomic_DNA"/>
</dbReference>
<keyword evidence="3" id="KW-1185">Reference proteome</keyword>
<keyword evidence="1" id="KW-0812">Transmembrane</keyword>
<accession>A0A1B1BPM2</accession>
<sequence>MSAGLVTGAALLFSALMAGLIVFQAALIAGAPLGHFAWGGQDRVLPVQKRLGSAVSIGLYLIFAVLVLQRAGLATVLPWPGVVAVAVWVLAGYFGLGIVMNAASRSRPERWTMAPLCALLAVLTVVVALS</sequence>
<keyword evidence="1" id="KW-0472">Membrane</keyword>
<keyword evidence="1" id="KW-1133">Transmembrane helix</keyword>
<dbReference type="OrthoDB" id="1524823at2"/>
<feature type="transmembrane region" description="Helical" evidence="1">
    <location>
        <begin position="6"/>
        <end position="30"/>
    </location>
</feature>
<dbReference type="Proteomes" id="UP000092582">
    <property type="component" value="Chromosome 1"/>
</dbReference>
<feature type="transmembrane region" description="Helical" evidence="1">
    <location>
        <begin position="111"/>
        <end position="129"/>
    </location>
</feature>
<evidence type="ECO:0000313" key="2">
    <source>
        <dbReference type="EMBL" id="ANP74620.1"/>
    </source>
</evidence>
<evidence type="ECO:0000313" key="3">
    <source>
        <dbReference type="Proteomes" id="UP000092582"/>
    </source>
</evidence>
<dbReference type="AlphaFoldDB" id="A0A1B1BPM2"/>
<dbReference type="RefSeq" id="WP_066598534.1">
    <property type="nucleotide sequence ID" value="NZ_CP016282.1"/>
</dbReference>
<proteinExistence type="predicted"/>
<feature type="transmembrane region" description="Helical" evidence="1">
    <location>
        <begin position="51"/>
        <end position="71"/>
    </location>
</feature>
<protein>
    <submittedName>
        <fullName evidence="2">Putative membrane protein</fullName>
    </submittedName>
</protein>
<organism evidence="2 3">
    <name type="scientific">Cryobacterium arcticum</name>
    <dbReference type="NCBI Taxonomy" id="670052"/>
    <lineage>
        <taxon>Bacteria</taxon>
        <taxon>Bacillati</taxon>
        <taxon>Actinomycetota</taxon>
        <taxon>Actinomycetes</taxon>
        <taxon>Micrococcales</taxon>
        <taxon>Microbacteriaceae</taxon>
        <taxon>Cryobacterium</taxon>
    </lineage>
</organism>
<gene>
    <name evidence="2" type="ORF">PA27867_3703</name>
</gene>
<feature type="transmembrane region" description="Helical" evidence="1">
    <location>
        <begin position="77"/>
        <end position="99"/>
    </location>
</feature>
<dbReference type="STRING" id="670052.PA27867_3703"/>
<evidence type="ECO:0000256" key="1">
    <source>
        <dbReference type="SAM" id="Phobius"/>
    </source>
</evidence>
<name>A0A1B1BPM2_9MICO</name>